<sequence>MRPIDMTTDTLGTRRFRDALGHYASGITVVTGHDSREPLGFTCQSFSSVSLDPPLVSFSVMKTSTTYPRIAPTGRFAVNVLARDQMDLSAQFARSATDKWAGVEWRPSAAGDPLLGGALLWIDCELWAEHDAGDHLIVLGRVVELVEHEGPAQEPLVFFRGRYRHLGNAADRAS</sequence>
<dbReference type="Gene3D" id="2.30.110.10">
    <property type="entry name" value="Electron Transport, Fmn-binding Protein, Chain A"/>
    <property type="match status" value="1"/>
</dbReference>
<keyword evidence="4" id="KW-0503">Monooxygenase</keyword>
<dbReference type="GO" id="GO:0036382">
    <property type="term" value="F:flavin reductase (NADH) activity"/>
    <property type="evidence" value="ECO:0007669"/>
    <property type="project" value="UniProtKB-EC"/>
</dbReference>
<dbReference type="GO" id="GO:0042602">
    <property type="term" value="F:riboflavin reductase (NADPH) activity"/>
    <property type="evidence" value="ECO:0007669"/>
    <property type="project" value="TreeGrafter"/>
</dbReference>
<gene>
    <name evidence="4" type="primary">hsaB</name>
    <name evidence="4" type="ORF">HALOF300_04083</name>
</gene>
<dbReference type="GO" id="GO:0010181">
    <property type="term" value="F:FMN binding"/>
    <property type="evidence" value="ECO:0007669"/>
    <property type="project" value="InterPro"/>
</dbReference>
<dbReference type="Pfam" id="PF01613">
    <property type="entry name" value="Flavin_Reduct"/>
    <property type="match status" value="1"/>
</dbReference>
<dbReference type="EMBL" id="CACRYJ010000059">
    <property type="protein sequence ID" value="VZO39395.1"/>
    <property type="molecule type" value="Genomic_DNA"/>
</dbReference>
<evidence type="ECO:0000313" key="4">
    <source>
        <dbReference type="EMBL" id="VZO39395.1"/>
    </source>
</evidence>
<dbReference type="InterPro" id="IPR012349">
    <property type="entry name" value="Split_barrel_FMN-bd"/>
</dbReference>
<keyword evidence="2 4" id="KW-0560">Oxidoreductase</keyword>
<comment type="caution">
    <text evidence="4">The sequence shown here is derived from an EMBL/GenBank/DDBJ whole genome shotgun (WGS) entry which is preliminary data.</text>
</comment>
<organism evidence="4 5">
    <name type="scientific">Occultella aeris</name>
    <dbReference type="NCBI Taxonomy" id="2761496"/>
    <lineage>
        <taxon>Bacteria</taxon>
        <taxon>Bacillati</taxon>
        <taxon>Actinomycetota</taxon>
        <taxon>Actinomycetes</taxon>
        <taxon>Micrococcales</taxon>
        <taxon>Ruaniaceae</taxon>
        <taxon>Occultella</taxon>
    </lineage>
</organism>
<reference evidence="4 5" key="1">
    <citation type="submission" date="2019-11" db="EMBL/GenBank/DDBJ databases">
        <authorList>
            <person name="Criscuolo A."/>
        </authorList>
    </citation>
    <scope>NUCLEOTIDE SEQUENCE [LARGE SCALE GENOMIC DNA]</scope>
    <source>
        <strain evidence="4">CIP111667</strain>
    </source>
</reference>
<protein>
    <submittedName>
        <fullName evidence="4">Flavin-dependent monooxygenase, reductase subunit HsaB</fullName>
        <ecNumber evidence="4">1.5.1.36</ecNumber>
    </submittedName>
</protein>
<comment type="similarity">
    <text evidence="1">Belongs to the non-flavoprotein flavin reductase family.</text>
</comment>
<dbReference type="InterPro" id="IPR050268">
    <property type="entry name" value="NADH-dep_flavin_reductase"/>
</dbReference>
<evidence type="ECO:0000256" key="1">
    <source>
        <dbReference type="ARBA" id="ARBA00008898"/>
    </source>
</evidence>
<dbReference type="GO" id="GO:0004497">
    <property type="term" value="F:monooxygenase activity"/>
    <property type="evidence" value="ECO:0007669"/>
    <property type="project" value="UniProtKB-KW"/>
</dbReference>
<keyword evidence="5" id="KW-1185">Reference proteome</keyword>
<feature type="domain" description="Flavin reductase like" evidence="3">
    <location>
        <begin position="20"/>
        <end position="165"/>
    </location>
</feature>
<dbReference type="RefSeq" id="WP_231955650.1">
    <property type="nucleotide sequence ID" value="NZ_CACRYJ010000059.1"/>
</dbReference>
<proteinExistence type="inferred from homology"/>
<accession>A0A7M4DPK1</accession>
<dbReference type="PANTHER" id="PTHR30466">
    <property type="entry name" value="FLAVIN REDUCTASE"/>
    <property type="match status" value="1"/>
</dbReference>
<dbReference type="EC" id="1.5.1.36" evidence="4"/>
<name>A0A7M4DPK1_9MICO</name>
<evidence type="ECO:0000256" key="2">
    <source>
        <dbReference type="ARBA" id="ARBA00023002"/>
    </source>
</evidence>
<dbReference type="SUPFAM" id="SSF50475">
    <property type="entry name" value="FMN-binding split barrel"/>
    <property type="match status" value="1"/>
</dbReference>
<dbReference type="InterPro" id="IPR002563">
    <property type="entry name" value="Flavin_Rdtase-like_dom"/>
</dbReference>
<dbReference type="PANTHER" id="PTHR30466:SF11">
    <property type="entry name" value="FLAVIN-DEPENDENT MONOOXYGENASE, REDUCTASE SUBUNIT HSAB"/>
    <property type="match status" value="1"/>
</dbReference>
<dbReference type="AlphaFoldDB" id="A0A7M4DPK1"/>
<dbReference type="Proteomes" id="UP000419743">
    <property type="component" value="Unassembled WGS sequence"/>
</dbReference>
<dbReference type="SMART" id="SM00903">
    <property type="entry name" value="Flavin_Reduct"/>
    <property type="match status" value="1"/>
</dbReference>
<evidence type="ECO:0000259" key="3">
    <source>
        <dbReference type="SMART" id="SM00903"/>
    </source>
</evidence>
<evidence type="ECO:0000313" key="5">
    <source>
        <dbReference type="Proteomes" id="UP000419743"/>
    </source>
</evidence>